<keyword evidence="4" id="KW-0762">Sugar transport</keyword>
<dbReference type="Gene3D" id="3.30.1360.60">
    <property type="entry name" value="Glucose permease domain IIB"/>
    <property type="match status" value="1"/>
</dbReference>
<evidence type="ECO:0000256" key="6">
    <source>
        <dbReference type="ARBA" id="ARBA00022683"/>
    </source>
</evidence>
<feature type="transmembrane region" description="Helical" evidence="12">
    <location>
        <begin position="144"/>
        <end position="168"/>
    </location>
</feature>
<dbReference type="InterPro" id="IPR036878">
    <property type="entry name" value="Glu_permease_IIB"/>
</dbReference>
<keyword evidence="5 15" id="KW-0808">Transferase</keyword>
<evidence type="ECO:0000313" key="15">
    <source>
        <dbReference type="EMBL" id="KIL45180.1"/>
    </source>
</evidence>
<evidence type="ECO:0000256" key="12">
    <source>
        <dbReference type="SAM" id="Phobius"/>
    </source>
</evidence>
<evidence type="ECO:0000256" key="7">
    <source>
        <dbReference type="ARBA" id="ARBA00022692"/>
    </source>
</evidence>
<feature type="transmembrane region" description="Helical" evidence="12">
    <location>
        <begin position="114"/>
        <end position="137"/>
    </location>
</feature>
<evidence type="ECO:0000259" key="14">
    <source>
        <dbReference type="PROSITE" id="PS51103"/>
    </source>
</evidence>
<dbReference type="InterPro" id="IPR018113">
    <property type="entry name" value="PTrfase_EIIB_Cys"/>
</dbReference>
<dbReference type="GO" id="GO:0016301">
    <property type="term" value="F:kinase activity"/>
    <property type="evidence" value="ECO:0007669"/>
    <property type="project" value="UniProtKB-KW"/>
</dbReference>
<dbReference type="EC" id="2.7.1.69" evidence="15"/>
<keyword evidence="8" id="KW-0418">Kinase</keyword>
<evidence type="ECO:0000256" key="3">
    <source>
        <dbReference type="ARBA" id="ARBA00022475"/>
    </source>
</evidence>
<keyword evidence="2" id="KW-0813">Transport</keyword>
<keyword evidence="9 12" id="KW-1133">Transmembrane helix</keyword>
<evidence type="ECO:0000256" key="9">
    <source>
        <dbReference type="ARBA" id="ARBA00022989"/>
    </source>
</evidence>
<feature type="transmembrane region" description="Helical" evidence="12">
    <location>
        <begin position="208"/>
        <end position="228"/>
    </location>
</feature>
<dbReference type="Proteomes" id="UP000031938">
    <property type="component" value="Unassembled WGS sequence"/>
</dbReference>
<sequence>MMSYTKLASDIIKNVGGEQNISSLVHCATRLRFKLKDRKKANKDVLQDMNGILSVVESGGQFQVVIGNHVNDVHKEIMNQVNLGDTSDSSNESSEKVGILSKVFEVVSGSFSPLLGALAGAGMLKALLTVLTIFGWMSAESGTYFVLSAAGNAVFYFLPIFLGITVAIKLGANPYIGGTIGAALLEPNLTSLATAEGTQSFLGIPLVLMNYSSTVFPVFIAVLIYSMLERFLKKVIYKDVQMFLVPMISLMVIVPLTVLAFGPFGVYVGNAIGDSVLFLGEKSGILTGAVMGAGWTFLTIFGLHWGLVPIMIGNFANGGDPLGPMLAAAPFAQIGVALAIFFKAKDKQLKALAGSTVMPGALAGVTEPIIYGFTDGSLYDRHFHSVCSCFRLNISLRI</sequence>
<organism evidence="15 16">
    <name type="scientific">Jeotgalibacillus soli</name>
    <dbReference type="NCBI Taxonomy" id="889306"/>
    <lineage>
        <taxon>Bacteria</taxon>
        <taxon>Bacillati</taxon>
        <taxon>Bacillota</taxon>
        <taxon>Bacilli</taxon>
        <taxon>Bacillales</taxon>
        <taxon>Caryophanaceae</taxon>
        <taxon>Jeotgalibacillus</taxon>
    </lineage>
</organism>
<comment type="caution">
    <text evidence="15">The sequence shown here is derived from an EMBL/GenBank/DDBJ whole genome shotgun (WGS) entry which is preliminary data.</text>
</comment>
<evidence type="ECO:0000313" key="16">
    <source>
        <dbReference type="Proteomes" id="UP000031938"/>
    </source>
</evidence>
<dbReference type="InterPro" id="IPR003352">
    <property type="entry name" value="PTS_EIIC"/>
</dbReference>
<feature type="transmembrane region" description="Helical" evidence="12">
    <location>
        <begin position="240"/>
        <end position="258"/>
    </location>
</feature>
<dbReference type="InterPro" id="IPR013013">
    <property type="entry name" value="PTS_EIIC_1"/>
</dbReference>
<name>A0A0C2R4J6_9BACL</name>
<accession>A0A0C2R4J6</accession>
<gene>
    <name evidence="15" type="ORF">KP78_27240</name>
</gene>
<proteinExistence type="predicted"/>
<evidence type="ECO:0000256" key="8">
    <source>
        <dbReference type="ARBA" id="ARBA00022777"/>
    </source>
</evidence>
<dbReference type="GO" id="GO:0008982">
    <property type="term" value="F:protein-N(PI)-phosphohistidine-sugar phosphotransferase activity"/>
    <property type="evidence" value="ECO:0007669"/>
    <property type="project" value="InterPro"/>
</dbReference>
<comment type="subcellular location">
    <subcellularLocation>
        <location evidence="1">Cell membrane</location>
        <topology evidence="1">Multi-pass membrane protein</topology>
    </subcellularLocation>
</comment>
<feature type="domain" description="PTS EIIC type-1" evidence="14">
    <location>
        <begin position="105"/>
        <end position="398"/>
    </location>
</feature>
<evidence type="ECO:0000256" key="4">
    <source>
        <dbReference type="ARBA" id="ARBA00022597"/>
    </source>
</evidence>
<dbReference type="GO" id="GO:0005886">
    <property type="term" value="C:plasma membrane"/>
    <property type="evidence" value="ECO:0007669"/>
    <property type="project" value="UniProtKB-SubCell"/>
</dbReference>
<reference evidence="15 16" key="1">
    <citation type="submission" date="2015-01" db="EMBL/GenBank/DDBJ databases">
        <title>Genome sequencing of Jeotgalibacillus soli.</title>
        <authorList>
            <person name="Goh K.M."/>
            <person name="Chan K.-G."/>
            <person name="Yaakop A.S."/>
            <person name="Ee R."/>
            <person name="Gan H.M."/>
            <person name="Chan C.S."/>
        </authorList>
    </citation>
    <scope>NUCLEOTIDE SEQUENCE [LARGE SCALE GENOMIC DNA]</scope>
    <source>
        <strain evidence="15 16">P9</strain>
    </source>
</reference>
<dbReference type="PROSITE" id="PS51098">
    <property type="entry name" value="PTS_EIIB_TYPE_1"/>
    <property type="match status" value="1"/>
</dbReference>
<evidence type="ECO:0000256" key="1">
    <source>
        <dbReference type="ARBA" id="ARBA00004651"/>
    </source>
</evidence>
<dbReference type="FunFam" id="3.30.1360.60:FF:000001">
    <property type="entry name" value="PTS system glucose-specific IIBC component PtsG"/>
    <property type="match status" value="1"/>
</dbReference>
<feature type="transmembrane region" description="Helical" evidence="12">
    <location>
        <begin position="322"/>
        <end position="342"/>
    </location>
</feature>
<dbReference type="InterPro" id="IPR001996">
    <property type="entry name" value="PTS_IIB_1"/>
</dbReference>
<dbReference type="InterPro" id="IPR050558">
    <property type="entry name" value="PTS_Sugar-Specific_Components"/>
</dbReference>
<keyword evidence="3" id="KW-1003">Cell membrane</keyword>
<dbReference type="PANTHER" id="PTHR30175">
    <property type="entry name" value="PHOSPHOTRANSFERASE SYSTEM TRANSPORT PROTEIN"/>
    <property type="match status" value="1"/>
</dbReference>
<feature type="domain" description="PTS EIIB type-1" evidence="13">
    <location>
        <begin position="5"/>
        <end position="87"/>
    </location>
</feature>
<dbReference type="PROSITE" id="PS01035">
    <property type="entry name" value="PTS_EIIB_TYPE_1_CYS"/>
    <property type="match status" value="1"/>
</dbReference>
<dbReference type="STRING" id="889306.KP78_27240"/>
<feature type="active site" description="Phosphocysteine intermediate; for EIIB activity" evidence="11">
    <location>
        <position position="27"/>
    </location>
</feature>
<evidence type="ECO:0000256" key="2">
    <source>
        <dbReference type="ARBA" id="ARBA00022448"/>
    </source>
</evidence>
<dbReference type="Pfam" id="PF02378">
    <property type="entry name" value="PTS_EIIC"/>
    <property type="match status" value="1"/>
</dbReference>
<dbReference type="AlphaFoldDB" id="A0A0C2R4J6"/>
<dbReference type="CDD" id="cd00212">
    <property type="entry name" value="PTS_IIB_glc"/>
    <property type="match status" value="1"/>
</dbReference>
<feature type="transmembrane region" description="Helical" evidence="12">
    <location>
        <begin position="292"/>
        <end position="316"/>
    </location>
</feature>
<protein>
    <submittedName>
        <fullName evidence="15">PTS beta-glucoside transporter subunit IIABC</fullName>
        <ecNumber evidence="15">2.7.1.69</ecNumber>
    </submittedName>
</protein>
<dbReference type="GO" id="GO:0009401">
    <property type="term" value="P:phosphoenolpyruvate-dependent sugar phosphotransferase system"/>
    <property type="evidence" value="ECO:0007669"/>
    <property type="project" value="UniProtKB-KW"/>
</dbReference>
<evidence type="ECO:0000256" key="5">
    <source>
        <dbReference type="ARBA" id="ARBA00022679"/>
    </source>
</evidence>
<dbReference type="PATRIC" id="fig|889306.3.peg.2737"/>
<evidence type="ECO:0000256" key="11">
    <source>
        <dbReference type="PROSITE-ProRule" id="PRU00421"/>
    </source>
</evidence>
<evidence type="ECO:0000256" key="10">
    <source>
        <dbReference type="ARBA" id="ARBA00023136"/>
    </source>
</evidence>
<keyword evidence="10 12" id="KW-0472">Membrane</keyword>
<dbReference type="PROSITE" id="PS51103">
    <property type="entry name" value="PTS_EIIC_TYPE_1"/>
    <property type="match status" value="1"/>
</dbReference>
<keyword evidence="16" id="KW-1185">Reference proteome</keyword>
<dbReference type="PANTHER" id="PTHR30175:SF1">
    <property type="entry name" value="PTS SYSTEM ARBUTIN-, CELLOBIOSE-, AND SALICIN-SPECIFIC EIIBC COMPONENT-RELATED"/>
    <property type="match status" value="1"/>
</dbReference>
<dbReference type="SUPFAM" id="SSF55604">
    <property type="entry name" value="Glucose permease domain IIB"/>
    <property type="match status" value="1"/>
</dbReference>
<keyword evidence="6" id="KW-0598">Phosphotransferase system</keyword>
<dbReference type="Pfam" id="PF00367">
    <property type="entry name" value="PTS_EIIB"/>
    <property type="match status" value="1"/>
</dbReference>
<evidence type="ECO:0000259" key="13">
    <source>
        <dbReference type="PROSITE" id="PS51098"/>
    </source>
</evidence>
<dbReference type="EMBL" id="JXRP01000018">
    <property type="protein sequence ID" value="KIL45180.1"/>
    <property type="molecule type" value="Genomic_DNA"/>
</dbReference>
<keyword evidence="7 12" id="KW-0812">Transmembrane</keyword>